<feature type="compositionally biased region" description="Low complexity" evidence="1">
    <location>
        <begin position="55"/>
        <end position="70"/>
    </location>
</feature>
<name>A0A8J4Y4V5_CHIOP</name>
<feature type="region of interest" description="Disordered" evidence="1">
    <location>
        <begin position="23"/>
        <end position="150"/>
    </location>
</feature>
<protein>
    <submittedName>
        <fullName evidence="2">Uncharacterized protein</fullName>
    </submittedName>
</protein>
<dbReference type="OrthoDB" id="27140at2759"/>
<evidence type="ECO:0000313" key="3">
    <source>
        <dbReference type="Proteomes" id="UP000770661"/>
    </source>
</evidence>
<feature type="compositionally biased region" description="Polar residues" evidence="1">
    <location>
        <begin position="109"/>
        <end position="123"/>
    </location>
</feature>
<feature type="compositionally biased region" description="Low complexity" evidence="1">
    <location>
        <begin position="318"/>
        <end position="338"/>
    </location>
</feature>
<gene>
    <name evidence="2" type="ORF">GWK47_006328</name>
</gene>
<evidence type="ECO:0000256" key="1">
    <source>
        <dbReference type="SAM" id="MobiDB-lite"/>
    </source>
</evidence>
<evidence type="ECO:0000313" key="2">
    <source>
        <dbReference type="EMBL" id="KAG0721523.1"/>
    </source>
</evidence>
<reference evidence="2" key="1">
    <citation type="submission" date="2020-07" db="EMBL/GenBank/DDBJ databases">
        <title>The High-quality genome of the commercially important snow crab, Chionoecetes opilio.</title>
        <authorList>
            <person name="Jeong J.-H."/>
            <person name="Ryu S."/>
        </authorList>
    </citation>
    <scope>NUCLEOTIDE SEQUENCE</scope>
    <source>
        <strain evidence="2">MADBK_172401_WGS</strain>
        <tissue evidence="2">Digestive gland</tissue>
    </source>
</reference>
<comment type="caution">
    <text evidence="2">The sequence shown here is derived from an EMBL/GenBank/DDBJ whole genome shotgun (WGS) entry which is preliminary data.</text>
</comment>
<dbReference type="AlphaFoldDB" id="A0A8J4Y4V5"/>
<keyword evidence="3" id="KW-1185">Reference proteome</keyword>
<sequence>MRYPAAADVQYIIQLALHLRNPKQYRRPPGYSSLASHHMPTVGGRPDVHRGPQVVAGPSSLARSSSVPRSQQGPTPRTSDSSGEGMPHSSSVRRLSSPNAFTDPLNASAVFNNSESKNSTNRTSRGDGGRSIDGGSSNMGGSSAPPPTTRASMVVSGLVKLGGKLTRPKDLPVSRHMSIQSPASPPVSTAMEHSKRAFVTSQGQSKHSVTSTSSMKELTVVRSKSVPERESEAQPISTQSSEDSEEESSEKKPSTEPESESLSVEDLSAMCLGCAMNLSHHTATLRTRLEQLNVQPDITLRTALDGISEVIDTLSSVQTQGKISSSSSTSNGQSEGVSAPPRPRPHLPHFSAS</sequence>
<proteinExistence type="predicted"/>
<dbReference type="EMBL" id="JACEEZ010010991">
    <property type="protein sequence ID" value="KAG0721523.1"/>
    <property type="molecule type" value="Genomic_DNA"/>
</dbReference>
<feature type="compositionally biased region" description="Polar residues" evidence="1">
    <location>
        <begin position="71"/>
        <end position="100"/>
    </location>
</feature>
<organism evidence="2 3">
    <name type="scientific">Chionoecetes opilio</name>
    <name type="common">Atlantic snow crab</name>
    <name type="synonym">Cancer opilio</name>
    <dbReference type="NCBI Taxonomy" id="41210"/>
    <lineage>
        <taxon>Eukaryota</taxon>
        <taxon>Metazoa</taxon>
        <taxon>Ecdysozoa</taxon>
        <taxon>Arthropoda</taxon>
        <taxon>Crustacea</taxon>
        <taxon>Multicrustacea</taxon>
        <taxon>Malacostraca</taxon>
        <taxon>Eumalacostraca</taxon>
        <taxon>Eucarida</taxon>
        <taxon>Decapoda</taxon>
        <taxon>Pleocyemata</taxon>
        <taxon>Brachyura</taxon>
        <taxon>Eubrachyura</taxon>
        <taxon>Majoidea</taxon>
        <taxon>Majidae</taxon>
        <taxon>Chionoecetes</taxon>
    </lineage>
</organism>
<dbReference type="Proteomes" id="UP000770661">
    <property type="component" value="Unassembled WGS sequence"/>
</dbReference>
<feature type="region of interest" description="Disordered" evidence="1">
    <location>
        <begin position="165"/>
        <end position="263"/>
    </location>
</feature>
<feature type="region of interest" description="Disordered" evidence="1">
    <location>
        <begin position="318"/>
        <end position="353"/>
    </location>
</feature>
<accession>A0A8J4Y4V5</accession>
<feature type="compositionally biased region" description="Polar residues" evidence="1">
    <location>
        <begin position="199"/>
        <end position="216"/>
    </location>
</feature>